<evidence type="ECO:0000256" key="4">
    <source>
        <dbReference type="ARBA" id="ARBA00022679"/>
    </source>
</evidence>
<evidence type="ECO:0000256" key="2">
    <source>
        <dbReference type="ARBA" id="ARBA00022475"/>
    </source>
</evidence>
<evidence type="ECO:0000256" key="6">
    <source>
        <dbReference type="ARBA" id="ARBA00022989"/>
    </source>
</evidence>
<dbReference type="KEGG" id="ccos:Pan44_37840"/>
<dbReference type="PANTHER" id="PTHR33908">
    <property type="entry name" value="MANNOSYLTRANSFERASE YKCB-RELATED"/>
    <property type="match status" value="1"/>
</dbReference>
<sequence>MPATRWRERLIAVTVLAACSLAVGLVVPPTDELPHCDDWDYVETARHFLATGRMVLSDWPAFTLVGHVLWGSLFGAILGPSYFAFRLSMFVMSWLGAMGIYEWGRDSGRSQCQAIWIAAVVLLNPLNMVYQNSFMSDVTSVTAFIWLAVLLNRRPQHRALSSVGTGLLAAFGYLARQTAVIPLIADCLIEAMKVVRGRRLDRRLLITLATFAPFVVGYWGWLFIRGTPYSTSVTARTALPAPVELVERLTILALATSLYLAPVWIGGWSQIRFRVVRKGLIAWGSLLAIMLVLNRGLPAPYERQEVFDLGIGFSDSIVEMQHLEGPAVEAFGTRVSVFRVGTTLLAVLSLFAAAQLATQLRASDLLQSRGFVRSSLSLSILVGLLCIVPTMHGRYAWPVCVAVLMAWQFTVVPTERSSFPGVGLLLTAIYAIGGLLGLQDNSVCQKTIWQAIHQLEAQGVDPNEINAGLEYGGLRRFTPHYRGEEHRGPYLARLSPLHRDAEIVVNSPFNIFAPRRQYSVTYGPLPGTDVIDELEFRSWWRTGKISILERR</sequence>
<keyword evidence="10" id="KW-1185">Reference proteome</keyword>
<keyword evidence="5 8" id="KW-0812">Transmembrane</keyword>
<evidence type="ECO:0000313" key="9">
    <source>
        <dbReference type="EMBL" id="QDT55737.1"/>
    </source>
</evidence>
<dbReference type="EMBL" id="CP036271">
    <property type="protein sequence ID" value="QDT55737.1"/>
    <property type="molecule type" value="Genomic_DNA"/>
</dbReference>
<dbReference type="InterPro" id="IPR050297">
    <property type="entry name" value="LipidA_mod_glycosyltrf_83"/>
</dbReference>
<evidence type="ECO:0000256" key="7">
    <source>
        <dbReference type="ARBA" id="ARBA00023136"/>
    </source>
</evidence>
<dbReference type="RefSeq" id="WP_145031928.1">
    <property type="nucleotide sequence ID" value="NZ_CP036271.1"/>
</dbReference>
<keyword evidence="4" id="KW-0808">Transferase</keyword>
<name>A0A517SI01_9PLAN</name>
<dbReference type="PANTHER" id="PTHR33908:SF11">
    <property type="entry name" value="MEMBRANE PROTEIN"/>
    <property type="match status" value="1"/>
</dbReference>
<evidence type="ECO:0000313" key="10">
    <source>
        <dbReference type="Proteomes" id="UP000315700"/>
    </source>
</evidence>
<dbReference type="GO" id="GO:0016763">
    <property type="term" value="F:pentosyltransferase activity"/>
    <property type="evidence" value="ECO:0007669"/>
    <property type="project" value="TreeGrafter"/>
</dbReference>
<feature type="transmembrane region" description="Helical" evidence="8">
    <location>
        <begin position="337"/>
        <end position="358"/>
    </location>
</feature>
<feature type="transmembrane region" description="Helical" evidence="8">
    <location>
        <begin position="370"/>
        <end position="390"/>
    </location>
</feature>
<keyword evidence="3" id="KW-0328">Glycosyltransferase</keyword>
<evidence type="ECO:0000256" key="3">
    <source>
        <dbReference type="ARBA" id="ARBA00022676"/>
    </source>
</evidence>
<evidence type="ECO:0000256" key="8">
    <source>
        <dbReference type="SAM" id="Phobius"/>
    </source>
</evidence>
<evidence type="ECO:0000256" key="5">
    <source>
        <dbReference type="ARBA" id="ARBA00022692"/>
    </source>
</evidence>
<feature type="transmembrane region" description="Helical" evidence="8">
    <location>
        <begin position="204"/>
        <end position="224"/>
    </location>
</feature>
<feature type="transmembrane region" description="Helical" evidence="8">
    <location>
        <begin position="280"/>
        <end position="297"/>
    </location>
</feature>
<keyword evidence="7 8" id="KW-0472">Membrane</keyword>
<feature type="transmembrane region" description="Helical" evidence="8">
    <location>
        <begin position="419"/>
        <end position="438"/>
    </location>
</feature>
<dbReference type="InParanoid" id="A0A517SI01"/>
<keyword evidence="6 8" id="KW-1133">Transmembrane helix</keyword>
<organism evidence="9 10">
    <name type="scientific">Caulifigura coniformis</name>
    <dbReference type="NCBI Taxonomy" id="2527983"/>
    <lineage>
        <taxon>Bacteria</taxon>
        <taxon>Pseudomonadati</taxon>
        <taxon>Planctomycetota</taxon>
        <taxon>Planctomycetia</taxon>
        <taxon>Planctomycetales</taxon>
        <taxon>Planctomycetaceae</taxon>
        <taxon>Caulifigura</taxon>
    </lineage>
</organism>
<gene>
    <name evidence="9" type="ORF">Pan44_37840</name>
</gene>
<accession>A0A517SI01</accession>
<dbReference type="OrthoDB" id="915562at2"/>
<keyword evidence="2" id="KW-1003">Cell membrane</keyword>
<evidence type="ECO:0008006" key="11">
    <source>
        <dbReference type="Google" id="ProtNLM"/>
    </source>
</evidence>
<dbReference type="Proteomes" id="UP000315700">
    <property type="component" value="Chromosome"/>
</dbReference>
<proteinExistence type="predicted"/>
<dbReference type="AlphaFoldDB" id="A0A517SI01"/>
<protein>
    <recommendedName>
        <fullName evidence="11">Glycosyltransferase RgtA/B/C/D-like domain-containing protein</fullName>
    </recommendedName>
</protein>
<evidence type="ECO:0000256" key="1">
    <source>
        <dbReference type="ARBA" id="ARBA00004651"/>
    </source>
</evidence>
<feature type="transmembrane region" description="Helical" evidence="8">
    <location>
        <begin position="249"/>
        <end position="268"/>
    </location>
</feature>
<dbReference type="GO" id="GO:0009103">
    <property type="term" value="P:lipopolysaccharide biosynthetic process"/>
    <property type="evidence" value="ECO:0007669"/>
    <property type="project" value="UniProtKB-ARBA"/>
</dbReference>
<comment type="subcellular location">
    <subcellularLocation>
        <location evidence="1">Cell membrane</location>
        <topology evidence="1">Multi-pass membrane protein</topology>
    </subcellularLocation>
</comment>
<feature type="transmembrane region" description="Helical" evidence="8">
    <location>
        <begin position="59"/>
        <end position="78"/>
    </location>
</feature>
<dbReference type="GO" id="GO:0005886">
    <property type="term" value="C:plasma membrane"/>
    <property type="evidence" value="ECO:0007669"/>
    <property type="project" value="UniProtKB-SubCell"/>
</dbReference>
<reference evidence="9 10" key="1">
    <citation type="submission" date="2019-02" db="EMBL/GenBank/DDBJ databases">
        <title>Deep-cultivation of Planctomycetes and their phenomic and genomic characterization uncovers novel biology.</title>
        <authorList>
            <person name="Wiegand S."/>
            <person name="Jogler M."/>
            <person name="Boedeker C."/>
            <person name="Pinto D."/>
            <person name="Vollmers J."/>
            <person name="Rivas-Marin E."/>
            <person name="Kohn T."/>
            <person name="Peeters S.H."/>
            <person name="Heuer A."/>
            <person name="Rast P."/>
            <person name="Oberbeckmann S."/>
            <person name="Bunk B."/>
            <person name="Jeske O."/>
            <person name="Meyerdierks A."/>
            <person name="Storesund J.E."/>
            <person name="Kallscheuer N."/>
            <person name="Luecker S."/>
            <person name="Lage O.M."/>
            <person name="Pohl T."/>
            <person name="Merkel B.J."/>
            <person name="Hornburger P."/>
            <person name="Mueller R.-W."/>
            <person name="Bruemmer F."/>
            <person name="Labrenz M."/>
            <person name="Spormann A.M."/>
            <person name="Op den Camp H."/>
            <person name="Overmann J."/>
            <person name="Amann R."/>
            <person name="Jetten M.S.M."/>
            <person name="Mascher T."/>
            <person name="Medema M.H."/>
            <person name="Devos D.P."/>
            <person name="Kaster A.-K."/>
            <person name="Ovreas L."/>
            <person name="Rohde M."/>
            <person name="Galperin M.Y."/>
            <person name="Jogler C."/>
        </authorList>
    </citation>
    <scope>NUCLEOTIDE SEQUENCE [LARGE SCALE GENOMIC DNA]</scope>
    <source>
        <strain evidence="9 10">Pan44</strain>
    </source>
</reference>